<reference evidence="2 3" key="1">
    <citation type="submission" date="2018-06" db="EMBL/GenBank/DDBJ databases">
        <title>Genome Sequence of the Brown Rot Fungal Pathogen Monilinia fructigena.</title>
        <authorList>
            <person name="Landi L."/>
            <person name="De Miccolis Angelini R.M."/>
            <person name="Pollastro S."/>
            <person name="Abate D."/>
            <person name="Faretra F."/>
            <person name="Romanazzi G."/>
        </authorList>
    </citation>
    <scope>NUCLEOTIDE SEQUENCE [LARGE SCALE GENOMIC DNA]</scope>
    <source>
        <strain evidence="2 3">Mfrg269</strain>
    </source>
</reference>
<evidence type="ECO:0000256" key="1">
    <source>
        <dbReference type="SAM" id="SignalP"/>
    </source>
</evidence>
<accession>A0A395IXM3</accession>
<keyword evidence="3" id="KW-1185">Reference proteome</keyword>
<comment type="caution">
    <text evidence="2">The sequence shown here is derived from an EMBL/GenBank/DDBJ whole genome shotgun (WGS) entry which is preliminary data.</text>
</comment>
<dbReference type="OrthoDB" id="3502365at2759"/>
<proteinExistence type="predicted"/>
<gene>
    <name evidence="2" type="ORF">DID88_001973</name>
</gene>
<dbReference type="Proteomes" id="UP000249056">
    <property type="component" value="Unassembled WGS sequence"/>
</dbReference>
<name>A0A395IXM3_9HELO</name>
<organism evidence="2 3">
    <name type="scientific">Monilinia fructigena</name>
    <dbReference type="NCBI Taxonomy" id="38457"/>
    <lineage>
        <taxon>Eukaryota</taxon>
        <taxon>Fungi</taxon>
        <taxon>Dikarya</taxon>
        <taxon>Ascomycota</taxon>
        <taxon>Pezizomycotina</taxon>
        <taxon>Leotiomycetes</taxon>
        <taxon>Helotiales</taxon>
        <taxon>Sclerotiniaceae</taxon>
        <taxon>Monilinia</taxon>
    </lineage>
</organism>
<evidence type="ECO:0000313" key="3">
    <source>
        <dbReference type="Proteomes" id="UP000249056"/>
    </source>
</evidence>
<keyword evidence="1" id="KW-0732">Signal</keyword>
<dbReference type="AlphaFoldDB" id="A0A395IXM3"/>
<evidence type="ECO:0000313" key="2">
    <source>
        <dbReference type="EMBL" id="RAL64498.1"/>
    </source>
</evidence>
<feature type="chain" id="PRO_5017216533" evidence="1">
    <location>
        <begin position="26"/>
        <end position="93"/>
    </location>
</feature>
<feature type="signal peptide" evidence="1">
    <location>
        <begin position="1"/>
        <end position="25"/>
    </location>
</feature>
<dbReference type="EMBL" id="QKRW01000014">
    <property type="protein sequence ID" value="RAL64498.1"/>
    <property type="molecule type" value="Genomic_DNA"/>
</dbReference>
<sequence length="93" mass="9864">MHLPIFTLALSSTLIFPIALTDAIAFSNPAVTPQDLFPDRVQGRVVQRGGVQALQDRQALDIDSPRSDGLIPFAGGGPVIGKFVKPSFYAGAE</sequence>
<protein>
    <submittedName>
        <fullName evidence="2">Uncharacterized protein</fullName>
    </submittedName>
</protein>